<proteinExistence type="predicted"/>
<comment type="caution">
    <text evidence="2">The sequence shown here is derived from an EMBL/GenBank/DDBJ whole genome shotgun (WGS) entry which is preliminary data.</text>
</comment>
<feature type="domain" description="AAA+ ATPase" evidence="1">
    <location>
        <begin position="29"/>
        <end position="220"/>
    </location>
</feature>
<dbReference type="SMART" id="SM00382">
    <property type="entry name" value="AAA"/>
    <property type="match status" value="1"/>
</dbReference>
<dbReference type="AlphaFoldDB" id="A0A420WTT8"/>
<name>A0A420WTT8_9GAMM</name>
<dbReference type="Gene3D" id="3.40.50.300">
    <property type="entry name" value="P-loop containing nucleotide triphosphate hydrolases"/>
    <property type="match status" value="2"/>
</dbReference>
<evidence type="ECO:0000313" key="2">
    <source>
        <dbReference type="EMBL" id="RKQ96879.1"/>
    </source>
</evidence>
<keyword evidence="3" id="KW-1185">Reference proteome</keyword>
<dbReference type="InterPro" id="IPR003593">
    <property type="entry name" value="AAA+_ATPase"/>
</dbReference>
<reference evidence="2 3" key="1">
    <citation type="submission" date="2018-10" db="EMBL/GenBank/DDBJ databases">
        <title>Genomic Encyclopedia of Type Strains, Phase IV (KMG-IV): sequencing the most valuable type-strain genomes for metagenomic binning, comparative biology and taxonomic classification.</title>
        <authorList>
            <person name="Goeker M."/>
        </authorList>
    </citation>
    <scope>NUCLEOTIDE SEQUENCE [LARGE SCALE GENOMIC DNA]</scope>
    <source>
        <strain evidence="2 3">DSM 23229</strain>
    </source>
</reference>
<dbReference type="EMBL" id="RBIN01000008">
    <property type="protein sequence ID" value="RKQ96879.1"/>
    <property type="molecule type" value="Genomic_DNA"/>
</dbReference>
<evidence type="ECO:0000313" key="3">
    <source>
        <dbReference type="Proteomes" id="UP000281975"/>
    </source>
</evidence>
<dbReference type="GO" id="GO:0016301">
    <property type="term" value="F:kinase activity"/>
    <property type="evidence" value="ECO:0007669"/>
    <property type="project" value="InterPro"/>
</dbReference>
<gene>
    <name evidence="2" type="ORF">C7446_2739</name>
</gene>
<sequence length="226" mass="24766">MASENVPDDGALIDDAVVQAAGAMLDGGRRRLLGIVGAPGSGKSTLAEGLVARLAGRAQSVPMDGFHLSNRQLARLGRSERKGAPDTFDAHGYRALLARLRQSDETDATIYAPGFYRELEESIAASIAVPAEVPLVITEGNYLLLEEGAWSRVRELLDEVWFLEVESTLREQWLVNRHVHFGRSEEEARAWVAATDRPNAERVEAVAHRADRRLRWSDTGIALAEA</sequence>
<evidence type="ECO:0000259" key="1">
    <source>
        <dbReference type="SMART" id="SM00382"/>
    </source>
</evidence>
<dbReference type="Proteomes" id="UP000281975">
    <property type="component" value="Unassembled WGS sequence"/>
</dbReference>
<dbReference type="InterPro" id="IPR027417">
    <property type="entry name" value="P-loop_NTPase"/>
</dbReference>
<protein>
    <submittedName>
        <fullName evidence="2">AAA domain-containing protein</fullName>
    </submittedName>
</protein>
<dbReference type="PANTHER" id="PTHR10285">
    <property type="entry name" value="URIDINE KINASE"/>
    <property type="match status" value="1"/>
</dbReference>
<dbReference type="GO" id="GO:0005524">
    <property type="term" value="F:ATP binding"/>
    <property type="evidence" value="ECO:0007669"/>
    <property type="project" value="InterPro"/>
</dbReference>
<dbReference type="NCBIfam" id="NF006743">
    <property type="entry name" value="PRK09270.1-2"/>
    <property type="match status" value="1"/>
</dbReference>
<dbReference type="InterPro" id="IPR006083">
    <property type="entry name" value="PRK/URK"/>
</dbReference>
<dbReference type="RefSeq" id="WP_121173657.1">
    <property type="nucleotide sequence ID" value="NZ_RBIN01000008.1"/>
</dbReference>
<organism evidence="2 3">
    <name type="scientific">Kushneria sinocarnis</name>
    <dbReference type="NCBI Taxonomy" id="595502"/>
    <lineage>
        <taxon>Bacteria</taxon>
        <taxon>Pseudomonadati</taxon>
        <taxon>Pseudomonadota</taxon>
        <taxon>Gammaproteobacteria</taxon>
        <taxon>Oceanospirillales</taxon>
        <taxon>Halomonadaceae</taxon>
        <taxon>Kushneria</taxon>
    </lineage>
</organism>
<dbReference type="OrthoDB" id="1550976at2"/>
<dbReference type="Pfam" id="PF00485">
    <property type="entry name" value="PRK"/>
    <property type="match status" value="1"/>
</dbReference>
<dbReference type="SUPFAM" id="SSF52540">
    <property type="entry name" value="P-loop containing nucleoside triphosphate hydrolases"/>
    <property type="match status" value="1"/>
</dbReference>
<accession>A0A420WTT8</accession>